<gene>
    <name evidence="2" type="ORF">C9E81_14835</name>
</gene>
<reference evidence="2 3" key="1">
    <citation type="submission" date="2018-07" db="EMBL/GenBank/DDBJ databases">
        <authorList>
            <person name="Zhang Y."/>
            <person name="Wang L."/>
            <person name="Ma S."/>
        </authorList>
    </citation>
    <scope>NUCLEOTIDE SEQUENCE [LARGE SCALE GENOMIC DNA]</scope>
    <source>
        <strain evidence="2 3">4-2</strain>
    </source>
</reference>
<accession>A0A3M0MDL6</accession>
<dbReference type="AlphaFoldDB" id="A0A3M0MDL6"/>
<proteinExistence type="predicted"/>
<feature type="transmembrane region" description="Helical" evidence="1">
    <location>
        <begin position="40"/>
        <end position="58"/>
    </location>
</feature>
<dbReference type="EMBL" id="QOKZ01000005">
    <property type="protein sequence ID" value="RMC34414.1"/>
    <property type="molecule type" value="Genomic_DNA"/>
</dbReference>
<keyword evidence="1" id="KW-1133">Transmembrane helix</keyword>
<protein>
    <submittedName>
        <fullName evidence="2">Uncharacterized protein</fullName>
    </submittedName>
</protein>
<feature type="transmembrane region" description="Helical" evidence="1">
    <location>
        <begin position="12"/>
        <end position="34"/>
    </location>
</feature>
<comment type="caution">
    <text evidence="2">The sequence shown here is derived from an EMBL/GenBank/DDBJ whole genome shotgun (WGS) entry which is preliminary data.</text>
</comment>
<keyword evidence="1" id="KW-0472">Membrane</keyword>
<dbReference type="Proteomes" id="UP000273516">
    <property type="component" value="Unassembled WGS sequence"/>
</dbReference>
<name>A0A3M0MDL6_9RHOB</name>
<sequence length="60" mass="6258">MTAILKRLAAGMRILIEAGFGYALFALGGLAIGVGVQMSIWPIVVIGILMVLAGFRIIGL</sequence>
<evidence type="ECO:0000313" key="2">
    <source>
        <dbReference type="EMBL" id="RMC34414.1"/>
    </source>
</evidence>
<organism evidence="2 3">
    <name type="scientific">Paracoccus alkanivorans</name>
    <dbReference type="NCBI Taxonomy" id="2116655"/>
    <lineage>
        <taxon>Bacteria</taxon>
        <taxon>Pseudomonadati</taxon>
        <taxon>Pseudomonadota</taxon>
        <taxon>Alphaproteobacteria</taxon>
        <taxon>Rhodobacterales</taxon>
        <taxon>Paracoccaceae</taxon>
        <taxon>Paracoccus</taxon>
    </lineage>
</organism>
<dbReference type="RefSeq" id="WP_122113125.1">
    <property type="nucleotide sequence ID" value="NZ_QOKZ01000005.1"/>
</dbReference>
<keyword evidence="3" id="KW-1185">Reference proteome</keyword>
<evidence type="ECO:0000256" key="1">
    <source>
        <dbReference type="SAM" id="Phobius"/>
    </source>
</evidence>
<evidence type="ECO:0000313" key="3">
    <source>
        <dbReference type="Proteomes" id="UP000273516"/>
    </source>
</evidence>
<keyword evidence="1" id="KW-0812">Transmembrane</keyword>